<keyword evidence="2" id="KW-1185">Reference proteome</keyword>
<comment type="caution">
    <text evidence="1">The sequence shown here is derived from an EMBL/GenBank/DDBJ whole genome shotgun (WGS) entry which is preliminary data.</text>
</comment>
<dbReference type="PATRIC" id="fig|1003181.4.peg.7471"/>
<protein>
    <submittedName>
        <fullName evidence="1">Uncharacterized protein</fullName>
    </submittedName>
</protein>
<dbReference type="AlphaFoldDB" id="A0A176RSP6"/>
<accession>A0A176RSP6</accession>
<evidence type="ECO:0000313" key="1">
    <source>
        <dbReference type="EMBL" id="OAD18765.1"/>
    </source>
</evidence>
<dbReference type="EMBL" id="LUTY01003095">
    <property type="protein sequence ID" value="OAD18765.1"/>
    <property type="molecule type" value="Genomic_DNA"/>
</dbReference>
<proteinExistence type="predicted"/>
<reference evidence="1 2" key="1">
    <citation type="submission" date="2016-05" db="EMBL/GenBank/DDBJ databases">
        <title>Single-cell genome of chain-forming Candidatus Thiomargarita nelsonii and comparison to other large sulfur-oxidizing bacteria.</title>
        <authorList>
            <person name="Winkel M."/>
            <person name="Salman V."/>
            <person name="Woyke T."/>
            <person name="Schulz-Vogt H."/>
            <person name="Richter M."/>
            <person name="Flood B."/>
            <person name="Bailey J."/>
            <person name="Amann R."/>
            <person name="Mussmann M."/>
        </authorList>
    </citation>
    <scope>NUCLEOTIDE SEQUENCE [LARGE SCALE GENOMIC DNA]</scope>
    <source>
        <strain evidence="1 2">THI036</strain>
    </source>
</reference>
<sequence length="83" mass="9453">MNIKEYLESCRELSQLTTQNGWIDNETLKITVLTQAENTALVDVRFDELIMEGAGCLADRVACYGQVRLQLDENEQVTNMEIL</sequence>
<gene>
    <name evidence="1" type="ORF">THIOM_005631</name>
</gene>
<evidence type="ECO:0000313" key="2">
    <source>
        <dbReference type="Proteomes" id="UP000076962"/>
    </source>
</evidence>
<dbReference type="Proteomes" id="UP000076962">
    <property type="component" value="Unassembled WGS sequence"/>
</dbReference>
<organism evidence="1 2">
    <name type="scientific">Candidatus Thiomargarita nelsonii</name>
    <dbReference type="NCBI Taxonomy" id="1003181"/>
    <lineage>
        <taxon>Bacteria</taxon>
        <taxon>Pseudomonadati</taxon>
        <taxon>Pseudomonadota</taxon>
        <taxon>Gammaproteobacteria</taxon>
        <taxon>Thiotrichales</taxon>
        <taxon>Thiotrichaceae</taxon>
        <taxon>Thiomargarita</taxon>
    </lineage>
</organism>
<name>A0A176RSP6_9GAMM</name>